<dbReference type="AlphaFoldDB" id="A0A6A5YGS4"/>
<dbReference type="SUPFAM" id="SSF53474">
    <property type="entry name" value="alpha/beta-Hydrolases"/>
    <property type="match status" value="1"/>
</dbReference>
<dbReference type="OrthoDB" id="408373at2759"/>
<dbReference type="GO" id="GO:0016787">
    <property type="term" value="F:hydrolase activity"/>
    <property type="evidence" value="ECO:0007669"/>
    <property type="project" value="UniProtKB-KW"/>
</dbReference>
<dbReference type="InterPro" id="IPR029058">
    <property type="entry name" value="AB_hydrolase_fold"/>
</dbReference>
<evidence type="ECO:0000256" key="1">
    <source>
        <dbReference type="SAM" id="SignalP"/>
    </source>
</evidence>
<feature type="chain" id="PRO_5025623447" evidence="1">
    <location>
        <begin position="20"/>
        <end position="309"/>
    </location>
</feature>
<keyword evidence="1" id="KW-0732">Signal</keyword>
<name>A0A6A5YGS4_9PLEO</name>
<dbReference type="InterPro" id="IPR000073">
    <property type="entry name" value="AB_hydrolase_1"/>
</dbReference>
<evidence type="ECO:0000313" key="3">
    <source>
        <dbReference type="EMBL" id="KAF2106462.1"/>
    </source>
</evidence>
<protein>
    <submittedName>
        <fullName evidence="3">Alpha/Beta hydrolase protein</fullName>
    </submittedName>
</protein>
<accession>A0A6A5YGS4</accession>
<keyword evidence="3" id="KW-0378">Hydrolase</keyword>
<sequence length="309" mass="33916">MMRSFTPLVVLLYFTVARGQLKMTIPSFTLGYLSVPGANLYYETIGSGPLLLFISGGNGDADIWRQIAYVLASNFTVAIYDRRGYSRSYLSPVAIQDYSKRLETDVNDAAFLIQHLSEVPGEATVLGTSSGAIVALELLVEHPELLGTLISHEAPAITVLPDRANLTIGQTAIYDTYRKYGIPPALVQFGALYASQNDTVALIVSMDTHTKEFMNGNNFVWFERELLPYPLYEFDLDKMSLGKSKLMLANGVETNPQALHYRANVQLATMFGLDVNVLPGGHVGYREDPQGWAIALVQALVKRAAGANQ</sequence>
<keyword evidence="4" id="KW-1185">Reference proteome</keyword>
<gene>
    <name evidence="3" type="ORF">BDV96DRAFT_590973</name>
</gene>
<feature type="signal peptide" evidence="1">
    <location>
        <begin position="1"/>
        <end position="19"/>
    </location>
</feature>
<reference evidence="3" key="1">
    <citation type="journal article" date="2020" name="Stud. Mycol.">
        <title>101 Dothideomycetes genomes: a test case for predicting lifestyles and emergence of pathogens.</title>
        <authorList>
            <person name="Haridas S."/>
            <person name="Albert R."/>
            <person name="Binder M."/>
            <person name="Bloem J."/>
            <person name="Labutti K."/>
            <person name="Salamov A."/>
            <person name="Andreopoulos B."/>
            <person name="Baker S."/>
            <person name="Barry K."/>
            <person name="Bills G."/>
            <person name="Bluhm B."/>
            <person name="Cannon C."/>
            <person name="Castanera R."/>
            <person name="Culley D."/>
            <person name="Daum C."/>
            <person name="Ezra D."/>
            <person name="Gonzalez J."/>
            <person name="Henrissat B."/>
            <person name="Kuo A."/>
            <person name="Liang C."/>
            <person name="Lipzen A."/>
            <person name="Lutzoni F."/>
            <person name="Magnuson J."/>
            <person name="Mondo S."/>
            <person name="Nolan M."/>
            <person name="Ohm R."/>
            <person name="Pangilinan J."/>
            <person name="Park H.-J."/>
            <person name="Ramirez L."/>
            <person name="Alfaro M."/>
            <person name="Sun H."/>
            <person name="Tritt A."/>
            <person name="Yoshinaga Y."/>
            <person name="Zwiers L.-H."/>
            <person name="Turgeon B."/>
            <person name="Goodwin S."/>
            <person name="Spatafora J."/>
            <person name="Crous P."/>
            <person name="Grigoriev I."/>
        </authorList>
    </citation>
    <scope>NUCLEOTIDE SEQUENCE</scope>
    <source>
        <strain evidence="3">CBS 627.86</strain>
    </source>
</reference>
<dbReference type="Proteomes" id="UP000799770">
    <property type="component" value="Unassembled WGS sequence"/>
</dbReference>
<proteinExistence type="predicted"/>
<dbReference type="EMBL" id="ML977362">
    <property type="protein sequence ID" value="KAF2106462.1"/>
    <property type="molecule type" value="Genomic_DNA"/>
</dbReference>
<evidence type="ECO:0000259" key="2">
    <source>
        <dbReference type="Pfam" id="PF00561"/>
    </source>
</evidence>
<dbReference type="Gene3D" id="3.40.50.1820">
    <property type="entry name" value="alpha/beta hydrolase"/>
    <property type="match status" value="1"/>
</dbReference>
<evidence type="ECO:0000313" key="4">
    <source>
        <dbReference type="Proteomes" id="UP000799770"/>
    </source>
</evidence>
<organism evidence="3 4">
    <name type="scientific">Lophiotrema nucula</name>
    <dbReference type="NCBI Taxonomy" id="690887"/>
    <lineage>
        <taxon>Eukaryota</taxon>
        <taxon>Fungi</taxon>
        <taxon>Dikarya</taxon>
        <taxon>Ascomycota</taxon>
        <taxon>Pezizomycotina</taxon>
        <taxon>Dothideomycetes</taxon>
        <taxon>Pleosporomycetidae</taxon>
        <taxon>Pleosporales</taxon>
        <taxon>Lophiotremataceae</taxon>
        <taxon>Lophiotrema</taxon>
    </lineage>
</organism>
<feature type="domain" description="AB hydrolase-1" evidence="2">
    <location>
        <begin position="49"/>
        <end position="155"/>
    </location>
</feature>
<dbReference type="Pfam" id="PF00561">
    <property type="entry name" value="Abhydrolase_1"/>
    <property type="match status" value="1"/>
</dbReference>